<reference evidence="1" key="2">
    <citation type="submission" date="2015-03" db="UniProtKB">
        <authorList>
            <consortium name="EnsemblPlants"/>
        </authorList>
    </citation>
    <scope>IDENTIFICATION</scope>
</reference>
<dbReference type="HOGENOM" id="CLU_2852758_0_0_1"/>
<dbReference type="OMA" id="FPNHFRK"/>
<name>A0A0D3ANE7_BRAOL</name>
<sequence>MRCLAHAYNFVNKVFTITRCIIQDLHSNLAAITNGSSINNSKSSFPNHFRKRLCNSLYLRVAIVF</sequence>
<proteinExistence type="predicted"/>
<accession>A0A0D3ANE7</accession>
<protein>
    <submittedName>
        <fullName evidence="1">Uncharacterized protein</fullName>
    </submittedName>
</protein>
<dbReference type="Gramene" id="Bo2g054030.1">
    <property type="protein sequence ID" value="Bo2g054030.1"/>
    <property type="gene ID" value="Bo2g054030"/>
</dbReference>
<reference evidence="1 2" key="1">
    <citation type="journal article" date="2014" name="Genome Biol.">
        <title>Transcriptome and methylome profiling reveals relics of genome dominance in the mesopolyploid Brassica oleracea.</title>
        <authorList>
            <person name="Parkin I.A."/>
            <person name="Koh C."/>
            <person name="Tang H."/>
            <person name="Robinson S.J."/>
            <person name="Kagale S."/>
            <person name="Clarke W.E."/>
            <person name="Town C.D."/>
            <person name="Nixon J."/>
            <person name="Krishnakumar V."/>
            <person name="Bidwell S.L."/>
            <person name="Denoeud F."/>
            <person name="Belcram H."/>
            <person name="Links M.G."/>
            <person name="Just J."/>
            <person name="Clarke C."/>
            <person name="Bender T."/>
            <person name="Huebert T."/>
            <person name="Mason A.S."/>
            <person name="Pires J.C."/>
            <person name="Barker G."/>
            <person name="Moore J."/>
            <person name="Walley P.G."/>
            <person name="Manoli S."/>
            <person name="Batley J."/>
            <person name="Edwards D."/>
            <person name="Nelson M.N."/>
            <person name="Wang X."/>
            <person name="Paterson A.H."/>
            <person name="King G."/>
            <person name="Bancroft I."/>
            <person name="Chalhoub B."/>
            <person name="Sharpe A.G."/>
        </authorList>
    </citation>
    <scope>NUCLEOTIDE SEQUENCE</scope>
    <source>
        <strain evidence="1 2">cv. TO1000</strain>
    </source>
</reference>
<keyword evidence="2" id="KW-1185">Reference proteome</keyword>
<evidence type="ECO:0000313" key="1">
    <source>
        <dbReference type="EnsemblPlants" id="Bo2g054030.1"/>
    </source>
</evidence>
<organism evidence="1 2">
    <name type="scientific">Brassica oleracea var. oleracea</name>
    <dbReference type="NCBI Taxonomy" id="109376"/>
    <lineage>
        <taxon>Eukaryota</taxon>
        <taxon>Viridiplantae</taxon>
        <taxon>Streptophyta</taxon>
        <taxon>Embryophyta</taxon>
        <taxon>Tracheophyta</taxon>
        <taxon>Spermatophyta</taxon>
        <taxon>Magnoliopsida</taxon>
        <taxon>eudicotyledons</taxon>
        <taxon>Gunneridae</taxon>
        <taxon>Pentapetalae</taxon>
        <taxon>rosids</taxon>
        <taxon>malvids</taxon>
        <taxon>Brassicales</taxon>
        <taxon>Brassicaceae</taxon>
        <taxon>Brassiceae</taxon>
        <taxon>Brassica</taxon>
    </lineage>
</organism>
<dbReference type="Proteomes" id="UP000032141">
    <property type="component" value="Chromosome C2"/>
</dbReference>
<dbReference type="EnsemblPlants" id="Bo2g054030.1">
    <property type="protein sequence ID" value="Bo2g054030.1"/>
    <property type="gene ID" value="Bo2g054030"/>
</dbReference>
<evidence type="ECO:0000313" key="2">
    <source>
        <dbReference type="Proteomes" id="UP000032141"/>
    </source>
</evidence>
<dbReference type="AlphaFoldDB" id="A0A0D3ANE7"/>